<feature type="transmembrane region" description="Helical" evidence="2">
    <location>
        <begin position="232"/>
        <end position="251"/>
    </location>
</feature>
<dbReference type="InterPro" id="IPR039261">
    <property type="entry name" value="FNR_nucleotide-bd"/>
</dbReference>
<dbReference type="SUPFAM" id="SSF52343">
    <property type="entry name" value="Ferredoxin reductase-like, C-terminal NADP-linked domain"/>
    <property type="match status" value="1"/>
</dbReference>
<sequence>MSAKKDLTFAHTRTDSGVSVSRPHTAPGPVNSFTAKEFADYEKRLSQDSVVKPMEAHLPREPEKSEAVRPVSMPVYPDGYDSKDFAEYEKRLNAIAHEKGSALEAGMLNESGTTLGVNDALSLPDKRYPSVIRNTRHKILNVYRRMATLVIIANVVALVCFVASAGSLEDVAADDIATATSVNIFVTIAVRQEWIINSIYAACLSAPLTAPLRLRRILAKVYENGGLHSGTAYAGTVWFILLCATLTRMYLQGKLVNTAATLAVSYFTLAVLMVILFFALPCMRLRWHNAFEFTHRFFGWLAIACLWALLLLVVENKRIVTEVTFGHTLVTEPSFWYLACITLMIIQPWIFLRKVRFEAEDLSDHAVRLNFNEKLSPFRGVALAKTPLGQYHSFATFPNPSSSKPHGQSIIVSTAGDWTGKQVKDKSTDRHYWLRGVPKTGVLGMSLIFRRVVIVTTGSGIGPCLAFLNLRENQRRPCHVIWSSPRPAAIYGKEICDSVKTCDPDALIWDTKAMGRPDMVQLTYNLYRQSGSEAVFVISNPKLTRMLVYAMESRGVPAFGPIWDS</sequence>
<dbReference type="OrthoDB" id="3142841at2759"/>
<evidence type="ECO:0008006" key="5">
    <source>
        <dbReference type="Google" id="ProtNLM"/>
    </source>
</evidence>
<dbReference type="Proteomes" id="UP000572817">
    <property type="component" value="Unassembled WGS sequence"/>
</dbReference>
<organism evidence="3 4">
    <name type="scientific">Botryosphaeria dothidea</name>
    <dbReference type="NCBI Taxonomy" id="55169"/>
    <lineage>
        <taxon>Eukaryota</taxon>
        <taxon>Fungi</taxon>
        <taxon>Dikarya</taxon>
        <taxon>Ascomycota</taxon>
        <taxon>Pezizomycotina</taxon>
        <taxon>Dothideomycetes</taxon>
        <taxon>Dothideomycetes incertae sedis</taxon>
        <taxon>Botryosphaeriales</taxon>
        <taxon>Botryosphaeriaceae</taxon>
        <taxon>Botryosphaeria</taxon>
    </lineage>
</organism>
<evidence type="ECO:0000313" key="3">
    <source>
        <dbReference type="EMBL" id="KAF4303458.1"/>
    </source>
</evidence>
<protein>
    <recommendedName>
        <fullName evidence="5">Integral membrane protein TmpA</fullName>
    </recommendedName>
</protein>
<feature type="transmembrane region" description="Helical" evidence="2">
    <location>
        <begin position="263"/>
        <end position="285"/>
    </location>
</feature>
<feature type="transmembrane region" description="Helical" evidence="2">
    <location>
        <begin position="334"/>
        <end position="352"/>
    </location>
</feature>
<keyword evidence="4" id="KW-1185">Reference proteome</keyword>
<evidence type="ECO:0000256" key="1">
    <source>
        <dbReference type="SAM" id="MobiDB-lite"/>
    </source>
</evidence>
<keyword evidence="2" id="KW-1133">Transmembrane helix</keyword>
<gene>
    <name evidence="3" type="ORF">GTA08_BOTSDO09020</name>
</gene>
<dbReference type="EMBL" id="WWBZ02000062">
    <property type="protein sequence ID" value="KAF4303458.1"/>
    <property type="molecule type" value="Genomic_DNA"/>
</dbReference>
<dbReference type="PANTHER" id="PTHR33927:SF5">
    <property type="entry name" value="ENZYME, PUTATIVE (AFU_ORTHOLOGUE AFUA_8G01222)-RELATED"/>
    <property type="match status" value="1"/>
</dbReference>
<accession>A0A8H4INW6</accession>
<comment type="caution">
    <text evidence="3">The sequence shown here is derived from an EMBL/GenBank/DDBJ whole genome shotgun (WGS) entry which is preliminary data.</text>
</comment>
<evidence type="ECO:0000313" key="4">
    <source>
        <dbReference type="Proteomes" id="UP000572817"/>
    </source>
</evidence>
<feature type="transmembrane region" description="Helical" evidence="2">
    <location>
        <begin position="297"/>
        <end position="314"/>
    </location>
</feature>
<evidence type="ECO:0000256" key="2">
    <source>
        <dbReference type="SAM" id="Phobius"/>
    </source>
</evidence>
<reference evidence="3" key="1">
    <citation type="submission" date="2020-04" db="EMBL/GenBank/DDBJ databases">
        <title>Genome Assembly and Annotation of Botryosphaeria dothidea sdau 11-99, a Latent Pathogen of Apple Fruit Ring Rot in China.</title>
        <authorList>
            <person name="Yu C."/>
            <person name="Diao Y."/>
            <person name="Lu Q."/>
            <person name="Zhao J."/>
            <person name="Cui S."/>
            <person name="Peng C."/>
            <person name="He B."/>
            <person name="Liu H."/>
        </authorList>
    </citation>
    <scope>NUCLEOTIDE SEQUENCE [LARGE SCALE GENOMIC DNA]</scope>
    <source>
        <strain evidence="3">Sdau11-99</strain>
    </source>
</reference>
<keyword evidence="2" id="KW-0472">Membrane</keyword>
<dbReference type="AlphaFoldDB" id="A0A8H4INW6"/>
<dbReference type="PANTHER" id="PTHR33927">
    <property type="entry name" value="TRANSMEMBRANE PROTEIN"/>
    <property type="match status" value="1"/>
</dbReference>
<keyword evidence="2" id="KW-0812">Transmembrane</keyword>
<feature type="region of interest" description="Disordered" evidence="1">
    <location>
        <begin position="1"/>
        <end position="32"/>
    </location>
</feature>
<feature type="transmembrane region" description="Helical" evidence="2">
    <location>
        <begin position="146"/>
        <end position="165"/>
    </location>
</feature>
<dbReference type="InterPro" id="IPR052979">
    <property type="entry name" value="Adenylate-forming_domain"/>
</dbReference>
<proteinExistence type="predicted"/>
<name>A0A8H4INW6_9PEZI</name>
<feature type="compositionally biased region" description="Basic and acidic residues" evidence="1">
    <location>
        <begin position="1"/>
        <end position="14"/>
    </location>
</feature>